<dbReference type="EMBL" id="AGNL01031243">
    <property type="protein sequence ID" value="EJK56501.1"/>
    <property type="molecule type" value="Genomic_DNA"/>
</dbReference>
<accession>K0S6H0</accession>
<protein>
    <submittedName>
        <fullName evidence="2">Uncharacterized protein</fullName>
    </submittedName>
</protein>
<evidence type="ECO:0000256" key="1">
    <source>
        <dbReference type="SAM" id="MobiDB-lite"/>
    </source>
</evidence>
<reference evidence="2 3" key="1">
    <citation type="journal article" date="2012" name="Genome Biol.">
        <title>Genome and low-iron response of an oceanic diatom adapted to chronic iron limitation.</title>
        <authorList>
            <person name="Lommer M."/>
            <person name="Specht M."/>
            <person name="Roy A.S."/>
            <person name="Kraemer L."/>
            <person name="Andreson R."/>
            <person name="Gutowska M.A."/>
            <person name="Wolf J."/>
            <person name="Bergner S.V."/>
            <person name="Schilhabel M.B."/>
            <person name="Klostermeier U.C."/>
            <person name="Beiko R.G."/>
            <person name="Rosenstiel P."/>
            <person name="Hippler M."/>
            <person name="Laroche J."/>
        </authorList>
    </citation>
    <scope>NUCLEOTIDE SEQUENCE [LARGE SCALE GENOMIC DNA]</scope>
    <source>
        <strain evidence="2 3">CCMP1005</strain>
    </source>
</reference>
<keyword evidence="3" id="KW-1185">Reference proteome</keyword>
<feature type="compositionally biased region" description="Basic and acidic residues" evidence="1">
    <location>
        <begin position="112"/>
        <end position="121"/>
    </location>
</feature>
<proteinExistence type="predicted"/>
<organism evidence="2 3">
    <name type="scientific">Thalassiosira oceanica</name>
    <name type="common">Marine diatom</name>
    <dbReference type="NCBI Taxonomy" id="159749"/>
    <lineage>
        <taxon>Eukaryota</taxon>
        <taxon>Sar</taxon>
        <taxon>Stramenopiles</taxon>
        <taxon>Ochrophyta</taxon>
        <taxon>Bacillariophyta</taxon>
        <taxon>Coscinodiscophyceae</taxon>
        <taxon>Thalassiosirophycidae</taxon>
        <taxon>Thalassiosirales</taxon>
        <taxon>Thalassiosiraceae</taxon>
        <taxon>Thalassiosira</taxon>
    </lineage>
</organism>
<feature type="region of interest" description="Disordered" evidence="1">
    <location>
        <begin position="112"/>
        <end position="132"/>
    </location>
</feature>
<dbReference type="Proteomes" id="UP000266841">
    <property type="component" value="Unassembled WGS sequence"/>
</dbReference>
<name>K0S6H0_THAOC</name>
<dbReference type="AlphaFoldDB" id="K0S6H0"/>
<comment type="caution">
    <text evidence="2">The sequence shown here is derived from an EMBL/GenBank/DDBJ whole genome shotgun (WGS) entry which is preliminary data.</text>
</comment>
<feature type="non-terminal residue" evidence="2">
    <location>
        <position position="221"/>
    </location>
</feature>
<evidence type="ECO:0000313" key="3">
    <source>
        <dbReference type="Proteomes" id="UP000266841"/>
    </source>
</evidence>
<gene>
    <name evidence="2" type="ORF">THAOC_23600</name>
</gene>
<sequence length="221" mass="24899">MREAAVEQFVLTSQEDLASQLRESQSMVFQAEGSNNYVNICLPTAGFISGTSPSAAATRVVAGYNSRNYCSDRTGPTVLLKMSDAKSHTLRLCTEEAAADISNYDTNKTHLDEAPFGRADDDNWPGSEPPPHDRKRYVSTFITSRRWSPAAVGKLSFPRFKVYYLPRRRVRFEPRPLDLRHRLLRDATAYGRSEDHGWNKRNHRNRAVPFAPASPYSFGVA</sequence>
<evidence type="ECO:0000313" key="2">
    <source>
        <dbReference type="EMBL" id="EJK56501.1"/>
    </source>
</evidence>